<evidence type="ECO:0000259" key="2">
    <source>
        <dbReference type="PROSITE" id="PS50887"/>
    </source>
</evidence>
<dbReference type="Pfam" id="PF00990">
    <property type="entry name" value="GGDEF"/>
    <property type="match status" value="1"/>
</dbReference>
<dbReference type="AlphaFoldDB" id="A0A1G5W0J7"/>
<dbReference type="SUPFAM" id="SSF55785">
    <property type="entry name" value="PYP-like sensor domain (PAS domain)"/>
    <property type="match status" value="1"/>
</dbReference>
<protein>
    <submittedName>
        <fullName evidence="3">PAS domain S-box-containing protein/diguanylate cyclase (GGDEF) domain-containing protein</fullName>
    </submittedName>
</protein>
<keyword evidence="1" id="KW-0175">Coiled coil</keyword>
<feature type="coiled-coil region" evidence="1">
    <location>
        <begin position="605"/>
        <end position="632"/>
    </location>
</feature>
<dbReference type="InterPro" id="IPR050469">
    <property type="entry name" value="Diguanylate_Cyclase"/>
</dbReference>
<dbReference type="PANTHER" id="PTHR45138:SF9">
    <property type="entry name" value="DIGUANYLATE CYCLASE DGCM-RELATED"/>
    <property type="match status" value="1"/>
</dbReference>
<dbReference type="EMBL" id="FMXA01000012">
    <property type="protein sequence ID" value="SDA51603.1"/>
    <property type="molecule type" value="Genomic_DNA"/>
</dbReference>
<organism evidence="3 4">
    <name type="scientific">Allisonella histaminiformans</name>
    <dbReference type="NCBI Taxonomy" id="209880"/>
    <lineage>
        <taxon>Bacteria</taxon>
        <taxon>Bacillati</taxon>
        <taxon>Bacillota</taxon>
        <taxon>Negativicutes</taxon>
        <taxon>Veillonellales</taxon>
        <taxon>Veillonellaceae</taxon>
        <taxon>Allisonella</taxon>
    </lineage>
</organism>
<gene>
    <name evidence="3" type="ORF">SAMN02910343_01036</name>
</gene>
<dbReference type="InterPro" id="IPR029787">
    <property type="entry name" value="Nucleotide_cyclase"/>
</dbReference>
<dbReference type="CDD" id="cd01949">
    <property type="entry name" value="GGDEF"/>
    <property type="match status" value="1"/>
</dbReference>
<dbReference type="Gene3D" id="3.30.70.270">
    <property type="match status" value="2"/>
</dbReference>
<dbReference type="InterPro" id="IPR035965">
    <property type="entry name" value="PAS-like_dom_sf"/>
</dbReference>
<dbReference type="InterPro" id="IPR000014">
    <property type="entry name" value="PAS"/>
</dbReference>
<feature type="domain" description="GGDEF" evidence="2">
    <location>
        <begin position="664"/>
        <end position="796"/>
    </location>
</feature>
<accession>A0A1G5W0J7</accession>
<dbReference type="SMART" id="SM00267">
    <property type="entry name" value="GGDEF"/>
    <property type="match status" value="1"/>
</dbReference>
<dbReference type="Gene3D" id="3.30.450.20">
    <property type="entry name" value="PAS domain"/>
    <property type="match status" value="1"/>
</dbReference>
<dbReference type="NCBIfam" id="TIGR00229">
    <property type="entry name" value="sensory_box"/>
    <property type="match status" value="1"/>
</dbReference>
<dbReference type="SUPFAM" id="SSF55073">
    <property type="entry name" value="Nucleotide cyclase"/>
    <property type="match status" value="2"/>
</dbReference>
<name>A0A1G5W0J7_9FIRM</name>
<dbReference type="InterPro" id="IPR043128">
    <property type="entry name" value="Rev_trsase/Diguanyl_cyclase"/>
</dbReference>
<dbReference type="Proteomes" id="UP000199689">
    <property type="component" value="Unassembled WGS sequence"/>
</dbReference>
<keyword evidence="4" id="KW-1185">Reference proteome</keyword>
<dbReference type="STRING" id="209880.SAMN02910343_01036"/>
<evidence type="ECO:0000256" key="1">
    <source>
        <dbReference type="SAM" id="Coils"/>
    </source>
</evidence>
<reference evidence="3 4" key="1">
    <citation type="submission" date="2016-10" db="EMBL/GenBank/DDBJ databases">
        <authorList>
            <person name="de Groot N.N."/>
        </authorList>
    </citation>
    <scope>NUCLEOTIDE SEQUENCE [LARGE SCALE GENOMIC DNA]</scope>
    <source>
        <strain evidence="3 4">DSM 15230</strain>
    </source>
</reference>
<dbReference type="Pfam" id="PF08448">
    <property type="entry name" value="PAS_4"/>
    <property type="match status" value="1"/>
</dbReference>
<proteinExistence type="predicted"/>
<sequence length="804" mass="92734">MQLYREFQTEASEGRETNRMGPWGIRMLEALQQQTAIALKENVPEQRIKRLMEGTLTALHGEYMSLILRNTSGTYDMAIECTHGAFPEYRPLVQDVPESNLMPRLWDMLYRGSGVIIQDVHQAIDNVKGQWDWEMVSKVDNAILVPFLHKGEVQALLVVCNLMEEACDAYIRFVPLLKVITENMLRELPGDKGFTFLDAEPEKQVEDWKAGLYDTLFYHSDMGIFCKDNNHRYVAANDTFLASYHVTREEILGKTDEELDMHEYPEEVKEEEERILTTGARVLNQVRNITWNGERRTFLVSKLPVWKDGAMQGIIGYSVDITNRGQVGGDRHPLFAARQQQEEAKMSPGNRWKQKYEKLGENFACLSIQILRREEFCQLLGEKACHAMKESILRTAGGILPKEAEIIQIYKARFLILISCKTPQAMETWENRIRQALQSLSWNGKGKSFPLQVMIGAALYSETHAVEDMVALADSRMKADNPQLPEIEKGSIRKFSRQQMEQQLRLYESVFDYVRLVDPKTQTASVLDKNGKLYTSPYKCYYLLGRDAACCNCTSRQTLKDHNVHRRIASAGDQGYYVESRYVEMDNEPYVLELIDKVDSMQKFAPEYKQRMEQLRDEWTQLEEQNQVLKQKNLELYHLSRTDALTQAENRLGLRYGFTSFVRHRVMVMMVDINKFKQYNDANGHQAGDHVLVNFAHILIQAFGKKNCFRYGGDEFLVIANLAEEEFDQKMQQVIEAISRIDIPGAASAPHGSFGCVYGYADSKETLRNMIRQADYYMYQVKNGKLGTDIKKGYYDENWADTMD</sequence>
<dbReference type="PANTHER" id="PTHR45138">
    <property type="entry name" value="REGULATORY COMPONENTS OF SENSORY TRANSDUCTION SYSTEM"/>
    <property type="match status" value="1"/>
</dbReference>
<dbReference type="InterPro" id="IPR013656">
    <property type="entry name" value="PAS_4"/>
</dbReference>
<evidence type="ECO:0000313" key="3">
    <source>
        <dbReference type="EMBL" id="SDA51603.1"/>
    </source>
</evidence>
<dbReference type="InterPro" id="IPR000160">
    <property type="entry name" value="GGDEF_dom"/>
</dbReference>
<dbReference type="NCBIfam" id="TIGR00254">
    <property type="entry name" value="GGDEF"/>
    <property type="match status" value="1"/>
</dbReference>
<dbReference type="PROSITE" id="PS50887">
    <property type="entry name" value="GGDEF"/>
    <property type="match status" value="1"/>
</dbReference>
<dbReference type="GO" id="GO:0052621">
    <property type="term" value="F:diguanylate cyclase activity"/>
    <property type="evidence" value="ECO:0007669"/>
    <property type="project" value="TreeGrafter"/>
</dbReference>
<evidence type="ECO:0000313" key="4">
    <source>
        <dbReference type="Proteomes" id="UP000199689"/>
    </source>
</evidence>